<dbReference type="RefSeq" id="XP_029648774.2">
    <property type="nucleotide sequence ID" value="XM_029792914.2"/>
</dbReference>
<dbReference type="KEGG" id="osn:115222612"/>
<organism evidence="3 4">
    <name type="scientific">Octopus sinensis</name>
    <name type="common">East Asian common octopus</name>
    <dbReference type="NCBI Taxonomy" id="2607531"/>
    <lineage>
        <taxon>Eukaryota</taxon>
        <taxon>Metazoa</taxon>
        <taxon>Spiralia</taxon>
        <taxon>Lophotrochozoa</taxon>
        <taxon>Mollusca</taxon>
        <taxon>Cephalopoda</taxon>
        <taxon>Coleoidea</taxon>
        <taxon>Octopodiformes</taxon>
        <taxon>Octopoda</taxon>
        <taxon>Incirrata</taxon>
        <taxon>Octopodidae</taxon>
        <taxon>Octopus</taxon>
    </lineage>
</organism>
<gene>
    <name evidence="4" type="primary">LOC115222612</name>
</gene>
<dbReference type="InterPro" id="IPR040243">
    <property type="entry name" value="Steroid_recept_RNA_1"/>
</dbReference>
<feature type="region of interest" description="Disordered" evidence="1">
    <location>
        <begin position="272"/>
        <end position="311"/>
    </location>
</feature>
<dbReference type="GO" id="GO:0005634">
    <property type="term" value="C:nucleus"/>
    <property type="evidence" value="ECO:0007669"/>
    <property type="project" value="TreeGrafter"/>
</dbReference>
<reference evidence="4" key="1">
    <citation type="submission" date="2025-08" db="UniProtKB">
        <authorList>
            <consortium name="RefSeq"/>
        </authorList>
    </citation>
    <scope>IDENTIFICATION</scope>
</reference>
<dbReference type="Gene3D" id="1.20.940.10">
    <property type="entry name" value="Functional domain of the splicing factor Prp18"/>
    <property type="match status" value="1"/>
</dbReference>
<dbReference type="PANTHER" id="PTHR18834:SF2">
    <property type="entry name" value="STEROID RECEPTOR RNA ACTIVATOR 1"/>
    <property type="match status" value="1"/>
</dbReference>
<evidence type="ECO:0000259" key="2">
    <source>
        <dbReference type="Pfam" id="PF07304"/>
    </source>
</evidence>
<dbReference type="InterPro" id="IPR009917">
    <property type="entry name" value="SRA1/Sec31"/>
</dbReference>
<keyword evidence="4" id="KW-0675">Receptor</keyword>
<dbReference type="PANTHER" id="PTHR18834">
    <property type="entry name" value="STEROID RECEPTOR RNA ACTIVATOR 1"/>
    <property type="match status" value="1"/>
</dbReference>
<proteinExistence type="predicted"/>
<dbReference type="GO" id="GO:0003713">
    <property type="term" value="F:transcription coactivator activity"/>
    <property type="evidence" value="ECO:0007669"/>
    <property type="project" value="InterPro"/>
</dbReference>
<evidence type="ECO:0000313" key="4">
    <source>
        <dbReference type="RefSeq" id="XP_029648774.2"/>
    </source>
</evidence>
<protein>
    <submittedName>
        <fullName evidence="4">Steroid receptor RNA activator 1 isoform X1</fullName>
    </submittedName>
</protein>
<dbReference type="GO" id="GO:0006357">
    <property type="term" value="P:regulation of transcription by RNA polymerase II"/>
    <property type="evidence" value="ECO:0007669"/>
    <property type="project" value="InterPro"/>
</dbReference>
<accession>A0A6P7TCJ3</accession>
<dbReference type="Pfam" id="PF07304">
    <property type="entry name" value="SRA1"/>
    <property type="match status" value="1"/>
</dbReference>
<feature type="domain" description="SRA1/Sec31" evidence="2">
    <location>
        <begin position="143"/>
        <end position="254"/>
    </location>
</feature>
<feature type="compositionally biased region" description="Acidic residues" evidence="1">
    <location>
        <begin position="294"/>
        <end position="311"/>
    </location>
</feature>
<evidence type="ECO:0000256" key="1">
    <source>
        <dbReference type="SAM" id="MobiDB-lite"/>
    </source>
</evidence>
<keyword evidence="3" id="KW-1185">Reference proteome</keyword>
<evidence type="ECO:0000313" key="3">
    <source>
        <dbReference type="Proteomes" id="UP000515154"/>
    </source>
</evidence>
<name>A0A6P7TCJ3_9MOLL</name>
<dbReference type="AlphaFoldDB" id="A0A6P7TCJ3"/>
<dbReference type="Proteomes" id="UP000515154">
    <property type="component" value="Linkage group LG20"/>
</dbReference>
<sequence>MKFLRNYVMCVGNTERGWNDPPMFDYSSVNTKQTNPRRTLLNKRVAYPMSNDAADVANLSQNEEQTGALLNPGCGPPPLGNVQLLPPASNTNTPCPVPLLVPELTQHSGLDLSSSENNSNIPPGLIDFPEAIDGLLGKLSLKSEEELQEYVLNNINVVFEKCKGCLQVRTIEEVKRKLEIFKESWDKGQLPDIVKIKMTHLACALEKGHYDIANEIHLTLMIDHTAEVNQWMVGIKRVIQHAMKFQASLNQKLEDASKGDKNDIPLCNVGDFASDCTDTKTSPVENANEKATEENEEEESVSNNDEQSEES</sequence>